<dbReference type="Proteomes" id="UP000069771">
    <property type="component" value="Chromosome"/>
</dbReference>
<protein>
    <recommendedName>
        <fullName evidence="2">Resolvase/invertase-type recombinase catalytic domain-containing protein</fullName>
    </recommendedName>
</protein>
<proteinExistence type="predicted"/>
<dbReference type="InterPro" id="IPR036162">
    <property type="entry name" value="Resolvase-like_N_sf"/>
</dbReference>
<evidence type="ECO:0000256" key="1">
    <source>
        <dbReference type="SAM" id="MobiDB-lite"/>
    </source>
</evidence>
<dbReference type="KEGG" id="fro:AALO17_01820"/>
<dbReference type="GeneID" id="78477086"/>
<evidence type="ECO:0000313" key="3">
    <source>
        <dbReference type="EMBL" id="AMK53316.1"/>
    </source>
</evidence>
<dbReference type="SUPFAM" id="SSF53041">
    <property type="entry name" value="Resolvase-like"/>
    <property type="match status" value="1"/>
</dbReference>
<dbReference type="Gene3D" id="3.40.50.1390">
    <property type="entry name" value="Resolvase, N-terminal catalytic domain"/>
    <property type="match status" value="1"/>
</dbReference>
<dbReference type="InterPro" id="IPR006119">
    <property type="entry name" value="Resolv_N"/>
</dbReference>
<feature type="region of interest" description="Disordered" evidence="1">
    <location>
        <begin position="109"/>
        <end position="128"/>
    </location>
</feature>
<gene>
    <name evidence="3" type="ORF">AALO17_01820</name>
</gene>
<dbReference type="EMBL" id="CP011391">
    <property type="protein sequence ID" value="AMK53316.1"/>
    <property type="molecule type" value="Genomic_DNA"/>
</dbReference>
<name>A0A140DRN9_9FIRM</name>
<evidence type="ECO:0000313" key="4">
    <source>
        <dbReference type="Proteomes" id="UP000069771"/>
    </source>
</evidence>
<reference evidence="3 4" key="1">
    <citation type="journal article" date="2016" name="Gut Pathog.">
        <title>Whole genome sequencing of "Faecalibaculum rodentium" ALO17, isolated from C57BL/6J laboratory mouse feces.</title>
        <authorList>
            <person name="Lim S."/>
            <person name="Chang D.H."/>
            <person name="Ahn S."/>
            <person name="Kim B.C."/>
        </authorList>
    </citation>
    <scope>NUCLEOTIDE SEQUENCE [LARGE SCALE GENOMIC DNA]</scope>
    <source>
        <strain evidence="3 4">Alo17</strain>
    </source>
</reference>
<dbReference type="STRING" id="1702221.AALO17_01820"/>
<dbReference type="AlphaFoldDB" id="A0A140DRN9"/>
<feature type="domain" description="Resolvase/invertase-type recombinase catalytic" evidence="2">
    <location>
        <begin position="29"/>
        <end position="123"/>
    </location>
</feature>
<dbReference type="RefSeq" id="WP_067554294.1">
    <property type="nucleotide sequence ID" value="NZ_CAOJUU010000057.1"/>
</dbReference>
<accession>A0A140DRN9</accession>
<dbReference type="GO" id="GO:0003677">
    <property type="term" value="F:DNA binding"/>
    <property type="evidence" value="ECO:0007669"/>
    <property type="project" value="InterPro"/>
</dbReference>
<organism evidence="3 4">
    <name type="scientific">Faecalibaculum rodentium</name>
    <dbReference type="NCBI Taxonomy" id="1702221"/>
    <lineage>
        <taxon>Bacteria</taxon>
        <taxon>Bacillati</taxon>
        <taxon>Bacillota</taxon>
        <taxon>Erysipelotrichia</taxon>
        <taxon>Erysipelotrichales</taxon>
        <taxon>Erysipelotrichaceae</taxon>
        <taxon>Faecalibaculum</taxon>
    </lineage>
</organism>
<sequence>MQYGYTMMDASQRIEPFCAGKIFLDQRGDESRPGFRQLLHTLRKGDTVTIPSLSCLGSTLLQLSVKWEELTDKEVSVSILDFPELKTGDRHFSRLMDYLLDTDRQMRRKKQVNGMQRARDGGKRLGRKPKAIPDRFGEVYGEYEAGNLSARDAAGLLDVSHTTFLRWCRREETRKAELHV</sequence>
<keyword evidence="4" id="KW-1185">Reference proteome</keyword>
<evidence type="ECO:0000259" key="2">
    <source>
        <dbReference type="Pfam" id="PF00239"/>
    </source>
</evidence>
<dbReference type="Pfam" id="PF00239">
    <property type="entry name" value="Resolvase"/>
    <property type="match status" value="1"/>
</dbReference>
<dbReference type="GO" id="GO:0000150">
    <property type="term" value="F:DNA strand exchange activity"/>
    <property type="evidence" value="ECO:0007669"/>
    <property type="project" value="InterPro"/>
</dbReference>